<dbReference type="GO" id="GO:0016705">
    <property type="term" value="F:oxidoreductase activity, acting on paired donors, with incorporation or reduction of molecular oxygen"/>
    <property type="evidence" value="ECO:0007669"/>
    <property type="project" value="InterPro"/>
</dbReference>
<reference evidence="6 7" key="1">
    <citation type="submission" date="2018-05" db="EMBL/GenBank/DDBJ databases">
        <title>Freshwater and sediment microbial communities from various areas in North America, analyzing microbe dynamics in response to fracking.</title>
        <authorList>
            <person name="Lamendella R."/>
        </authorList>
    </citation>
    <scope>NUCLEOTIDE SEQUENCE [LARGE SCALE GENOMIC DNA]</scope>
    <source>
        <strain evidence="6 7">67</strain>
    </source>
</reference>
<sequence>MANTKVNRILNNNKFKLGFFAANCSGGMAVTKIEDRWNNSWENNLKMAQLADEAGIEFLLPIARWIGYGGETNFHGNVLETVTWASALLAATRHISVFSTVHTSFNHPVVVAKQLATMDHIGQGRAGLNVVCGWNRPEYEALGGDLAYDHESRYAYGQEWFEVIRKLWREEKAFNWDGNFFKLKDTYGLPLPLQQDIPIFNAAGSGEGRDFAIRNADFLFTSAITLERSAKEIVELKQKALDAARQKALNILTFSYVVCRPTRAEAEEYHHYYSQQNADWAAVDNIIRLMFENAESFPKDQLKLIRDRFSAGHGGFPLVGTPDDVADGLEQLYRTGFSGTTLSFTDYVSEFPYFRDEVLPRLEARGLREPFRPYDSAAGEAA</sequence>
<dbReference type="Gene3D" id="3.20.20.30">
    <property type="entry name" value="Luciferase-like domain"/>
    <property type="match status" value="1"/>
</dbReference>
<keyword evidence="2" id="KW-0288">FMN</keyword>
<evidence type="ECO:0000256" key="4">
    <source>
        <dbReference type="ARBA" id="ARBA00023033"/>
    </source>
</evidence>
<dbReference type="PANTHER" id="PTHR42847:SF4">
    <property type="entry name" value="ALKANESULFONATE MONOOXYGENASE-RELATED"/>
    <property type="match status" value="1"/>
</dbReference>
<name>A0A318FP34_KLEOX</name>
<evidence type="ECO:0000256" key="3">
    <source>
        <dbReference type="ARBA" id="ARBA00023002"/>
    </source>
</evidence>
<evidence type="ECO:0000256" key="1">
    <source>
        <dbReference type="ARBA" id="ARBA00022630"/>
    </source>
</evidence>
<comment type="caution">
    <text evidence="6">The sequence shown here is derived from an EMBL/GenBank/DDBJ whole genome shotgun (WGS) entry which is preliminary data.</text>
</comment>
<keyword evidence="1" id="KW-0285">Flavoprotein</keyword>
<evidence type="ECO:0000259" key="5">
    <source>
        <dbReference type="Pfam" id="PF00296"/>
    </source>
</evidence>
<dbReference type="SUPFAM" id="SSF51679">
    <property type="entry name" value="Bacterial luciferase-like"/>
    <property type="match status" value="1"/>
</dbReference>
<dbReference type="InterPro" id="IPR011251">
    <property type="entry name" value="Luciferase-like_dom"/>
</dbReference>
<evidence type="ECO:0000313" key="7">
    <source>
        <dbReference type="Proteomes" id="UP000247485"/>
    </source>
</evidence>
<dbReference type="RefSeq" id="WP_110274410.1">
    <property type="nucleotide sequence ID" value="NZ_QJJG01000009.1"/>
</dbReference>
<protein>
    <submittedName>
        <fullName evidence="6">Alkanesulfonate monooxygenase SsuD/methylene tetrahydromethanopterin reductase-like flavin-dependent oxidoreductase (Luciferase family)</fullName>
    </submittedName>
</protein>
<dbReference type="Proteomes" id="UP000247485">
    <property type="component" value="Unassembled WGS sequence"/>
</dbReference>
<dbReference type="Pfam" id="PF00296">
    <property type="entry name" value="Bac_luciferase"/>
    <property type="match status" value="1"/>
</dbReference>
<dbReference type="PANTHER" id="PTHR42847">
    <property type="entry name" value="ALKANESULFONATE MONOOXYGENASE"/>
    <property type="match status" value="1"/>
</dbReference>
<keyword evidence="3" id="KW-0560">Oxidoreductase</keyword>
<accession>A0A318FP34</accession>
<keyword evidence="4 6" id="KW-0503">Monooxygenase</keyword>
<gene>
    <name evidence="6" type="ORF">DET57_10921</name>
</gene>
<organism evidence="6 7">
    <name type="scientific">Klebsiella oxytoca</name>
    <dbReference type="NCBI Taxonomy" id="571"/>
    <lineage>
        <taxon>Bacteria</taxon>
        <taxon>Pseudomonadati</taxon>
        <taxon>Pseudomonadota</taxon>
        <taxon>Gammaproteobacteria</taxon>
        <taxon>Enterobacterales</taxon>
        <taxon>Enterobacteriaceae</taxon>
        <taxon>Klebsiella/Raoultella group</taxon>
        <taxon>Klebsiella</taxon>
    </lineage>
</organism>
<dbReference type="AlphaFoldDB" id="A0A318FP34"/>
<dbReference type="GO" id="GO:0004497">
    <property type="term" value="F:monooxygenase activity"/>
    <property type="evidence" value="ECO:0007669"/>
    <property type="project" value="UniProtKB-KW"/>
</dbReference>
<evidence type="ECO:0000256" key="2">
    <source>
        <dbReference type="ARBA" id="ARBA00022643"/>
    </source>
</evidence>
<evidence type="ECO:0000313" key="6">
    <source>
        <dbReference type="EMBL" id="PXW44338.1"/>
    </source>
</evidence>
<dbReference type="InterPro" id="IPR050172">
    <property type="entry name" value="SsuD_RutA_monooxygenase"/>
</dbReference>
<feature type="domain" description="Luciferase-like" evidence="5">
    <location>
        <begin position="16"/>
        <end position="338"/>
    </location>
</feature>
<dbReference type="EMBL" id="QJJG01000009">
    <property type="protein sequence ID" value="PXW44338.1"/>
    <property type="molecule type" value="Genomic_DNA"/>
</dbReference>
<proteinExistence type="predicted"/>
<dbReference type="CDD" id="cd01094">
    <property type="entry name" value="Alkanesulfonate_monoxygenase"/>
    <property type="match status" value="1"/>
</dbReference>
<dbReference type="InterPro" id="IPR036661">
    <property type="entry name" value="Luciferase-like_sf"/>
</dbReference>